<protein>
    <recommendedName>
        <fullName evidence="3">NAD-dependent epimerase/dehydratase domain-containing protein</fullName>
    </recommendedName>
</protein>
<comment type="caution">
    <text evidence="4">The sequence shown here is derived from an EMBL/GenBank/DDBJ whole genome shotgun (WGS) entry which is preliminary data.</text>
</comment>
<sequence length="630" mass="70244">MAVEKGRYCVTGAGGFLASWVVKLLLSKDSIVQGTLRDPCMYPLSNHFPFFLSTVCTCSEYCSIDPNDKHAHLKKLDKASENLKLFKADLLDYESLRTAIQGCDGVFHVASPVPYDPVELIEPAVKGTLNVLKACLEAKVKRVVFVSAAASLVMNPKWSQGQVLDETCWSDKEYCRSTKNWYFLSKTEAEYEALEYARINGLDLVTVCPTLIMGPILQSTVNASTLVVIKLLKEGYESLENKPRMIVDVRDVAEAVVMVNEKPEAEGRYICTAHNIKTRDLVEELKSIYPNYSYPMKRTTKVELGETSEAGYSNEMAGEAADQKEKVCVTGAGGFTASWVVNLLLSRDYVVHGTVRQPGDSKYAHLNKLEKASVNLKLFKADLLDYDSLRLAIEGCSGVFHVASPEFLEPAIKGTLNVLKACKKAKVKRVVVVSSIAAVVMNPEWPKDQVKDETCWSVPEYIKTTKKWYYLSKTEAEREALEFGKRNGLEVVTVCPSIILGPILQSTLNSSSSLIVATIIGGLESLGCNYWTFVDVRDLADALLLAYNKPEAAGERYLCNSHSIGIRDVVEKYLRPTYPDYKYPKNLTYAEEEFQHFSSEKLQKLGWTFRPVEETLNDSIESYRKAGIVG</sequence>
<dbReference type="SUPFAM" id="SSF51735">
    <property type="entry name" value="NAD(P)-binding Rossmann-fold domains"/>
    <property type="match status" value="2"/>
</dbReference>
<name>A0A498JMI1_MALDO</name>
<dbReference type="AlphaFoldDB" id="A0A498JMI1"/>
<accession>A0A498JMI1</accession>
<dbReference type="PANTHER" id="PTHR10366">
    <property type="entry name" value="NAD DEPENDENT EPIMERASE/DEHYDRATASE"/>
    <property type="match status" value="1"/>
</dbReference>
<feature type="domain" description="NAD-dependent epimerase/dehydratase" evidence="3">
    <location>
        <begin position="327"/>
        <end position="556"/>
    </location>
</feature>
<evidence type="ECO:0000259" key="3">
    <source>
        <dbReference type="Pfam" id="PF01370"/>
    </source>
</evidence>
<evidence type="ECO:0000256" key="2">
    <source>
        <dbReference type="ARBA" id="ARBA00023002"/>
    </source>
</evidence>
<dbReference type="FunFam" id="3.40.50.720:FF:000219">
    <property type="entry name" value="Cinnamoyl-CoA reductase 1"/>
    <property type="match status" value="2"/>
</dbReference>
<dbReference type="EMBL" id="RDQH01000332">
    <property type="protein sequence ID" value="RXH96750.1"/>
    <property type="molecule type" value="Genomic_DNA"/>
</dbReference>
<dbReference type="PANTHER" id="PTHR10366:SF776">
    <property type="entry name" value="NAD(P)-BINDING ROSSMANN-FOLD SUPERFAMILY PROTEIN"/>
    <property type="match status" value="1"/>
</dbReference>
<dbReference type="Gene3D" id="3.40.50.720">
    <property type="entry name" value="NAD(P)-binding Rossmann-like Domain"/>
    <property type="match status" value="2"/>
</dbReference>
<organism evidence="4 5">
    <name type="scientific">Malus domestica</name>
    <name type="common">Apple</name>
    <name type="synonym">Pyrus malus</name>
    <dbReference type="NCBI Taxonomy" id="3750"/>
    <lineage>
        <taxon>Eukaryota</taxon>
        <taxon>Viridiplantae</taxon>
        <taxon>Streptophyta</taxon>
        <taxon>Embryophyta</taxon>
        <taxon>Tracheophyta</taxon>
        <taxon>Spermatophyta</taxon>
        <taxon>Magnoliopsida</taxon>
        <taxon>eudicotyledons</taxon>
        <taxon>Gunneridae</taxon>
        <taxon>Pentapetalae</taxon>
        <taxon>rosids</taxon>
        <taxon>fabids</taxon>
        <taxon>Rosales</taxon>
        <taxon>Rosaceae</taxon>
        <taxon>Amygdaloideae</taxon>
        <taxon>Maleae</taxon>
        <taxon>Malus</taxon>
    </lineage>
</organism>
<feature type="domain" description="NAD-dependent epimerase/dehydratase" evidence="3">
    <location>
        <begin position="9"/>
        <end position="266"/>
    </location>
</feature>
<gene>
    <name evidence="4" type="ORF">DVH24_009592</name>
</gene>
<keyword evidence="1" id="KW-0521">NADP</keyword>
<keyword evidence="2" id="KW-0560">Oxidoreductase</keyword>
<dbReference type="InterPro" id="IPR036291">
    <property type="entry name" value="NAD(P)-bd_dom_sf"/>
</dbReference>
<dbReference type="GO" id="GO:0016616">
    <property type="term" value="F:oxidoreductase activity, acting on the CH-OH group of donors, NAD or NADP as acceptor"/>
    <property type="evidence" value="ECO:0007669"/>
    <property type="project" value="TreeGrafter"/>
</dbReference>
<evidence type="ECO:0000313" key="4">
    <source>
        <dbReference type="EMBL" id="RXH96750.1"/>
    </source>
</evidence>
<dbReference type="Proteomes" id="UP000290289">
    <property type="component" value="Chromosome 6"/>
</dbReference>
<keyword evidence="5" id="KW-1185">Reference proteome</keyword>
<evidence type="ECO:0000256" key="1">
    <source>
        <dbReference type="ARBA" id="ARBA00022857"/>
    </source>
</evidence>
<proteinExistence type="predicted"/>
<dbReference type="InterPro" id="IPR050425">
    <property type="entry name" value="NAD(P)_dehydrat-like"/>
</dbReference>
<dbReference type="InterPro" id="IPR001509">
    <property type="entry name" value="Epimerase_deHydtase"/>
</dbReference>
<reference evidence="4 5" key="1">
    <citation type="submission" date="2018-10" db="EMBL/GenBank/DDBJ databases">
        <title>A high-quality apple genome assembly.</title>
        <authorList>
            <person name="Hu J."/>
        </authorList>
    </citation>
    <scope>NUCLEOTIDE SEQUENCE [LARGE SCALE GENOMIC DNA]</scope>
    <source>
        <strain evidence="5">cv. HFTH1</strain>
        <tissue evidence="4">Young leaf</tissue>
    </source>
</reference>
<evidence type="ECO:0000313" key="5">
    <source>
        <dbReference type="Proteomes" id="UP000290289"/>
    </source>
</evidence>
<dbReference type="CDD" id="cd08958">
    <property type="entry name" value="FR_SDR_e"/>
    <property type="match status" value="2"/>
</dbReference>
<dbReference type="STRING" id="3750.A0A498JMI1"/>
<dbReference type="Pfam" id="PF01370">
    <property type="entry name" value="Epimerase"/>
    <property type="match status" value="2"/>
</dbReference>